<organism evidence="2 3">
    <name type="scientific">Cellulophaga phage phi38:1</name>
    <dbReference type="NCBI Taxonomy" id="1327977"/>
    <lineage>
        <taxon>Viruses</taxon>
        <taxon>Duplodnaviria</taxon>
        <taxon>Heunggongvirae</taxon>
        <taxon>Uroviricota</taxon>
        <taxon>Caudoviricetes</taxon>
        <taxon>Pervagoviridae</taxon>
        <taxon>Callevirus</taxon>
        <taxon>Callevirus phi38una</taxon>
    </lineage>
</organism>
<name>R9ZXY5_9CAUD</name>
<protein>
    <submittedName>
        <fullName evidence="2">Uncharacterized protein</fullName>
    </submittedName>
</protein>
<reference evidence="3" key="2">
    <citation type="submission" date="2013-03" db="EMBL/GenBank/DDBJ databases">
        <title>The Cellulophaga phages: a novel, diverse, and globally ubiquitous model system.</title>
        <authorList>
            <person name="Holmfeldt K."/>
            <person name="Solonenko N."/>
            <person name="Shah M."/>
            <person name="Corrier K."/>
            <person name="Riemann L."/>
            <person name="VerBerkmoes N.C."/>
            <person name="Sullivan M.B."/>
        </authorList>
    </citation>
    <scope>NUCLEOTIDE SEQUENCE [LARGE SCALE GENOMIC DNA]</scope>
</reference>
<evidence type="ECO:0000313" key="2">
    <source>
        <dbReference type="EMBL" id="AGO48114.1"/>
    </source>
</evidence>
<dbReference type="EMBL" id="KC821614">
    <property type="protein sequence ID" value="AGO48114.1"/>
    <property type="molecule type" value="Genomic_DNA"/>
</dbReference>
<evidence type="ECO:0000313" key="3">
    <source>
        <dbReference type="Proteomes" id="UP000014715"/>
    </source>
</evidence>
<dbReference type="Proteomes" id="UP000014715">
    <property type="component" value="Segment"/>
</dbReference>
<gene>
    <name evidence="2" type="ORF">Phi38:1_gp084</name>
</gene>
<accession>R9ZXY5</accession>
<evidence type="ECO:0000256" key="1">
    <source>
        <dbReference type="SAM" id="Phobius"/>
    </source>
</evidence>
<reference evidence="2 3" key="1">
    <citation type="journal article" date="2013" name="Proc. Natl. Acad. Sci. U.S.A.">
        <title>Twelve previously unknown phage genera are ubiquitous in global oceans.</title>
        <authorList>
            <person name="Holmfeldt K."/>
            <person name="Solonenko N."/>
            <person name="Shah M."/>
            <person name="Corrier K."/>
            <person name="Riemann L."/>
            <person name="Verberkmoes N.C."/>
            <person name="Sullivan M.B."/>
        </authorList>
    </citation>
    <scope>NUCLEOTIDE SEQUENCE [LARGE SCALE GENOMIC DNA]</scope>
    <source>
        <strain evidence="2">Phi38:1</strain>
    </source>
</reference>
<sequence>MKIGNTEITVNLIPWVIAIISSMMLFTECNRKSGIEYIEKEVKVLVPSVEGSFEEVKPVKINTTVVEIDSTYYERYVSLKDSVSKLELFKEAIEINEYSEKFTDSLQTIEVYTKTRGEILGQSVKYKTNPYYIETEVKIPIEAKRYFSIGTEVGVSTIEPLTTTPVVKGNLLYTNKKGNTISISYDTEGRAWIGKTWKL</sequence>
<dbReference type="KEGG" id="vg:16796800"/>
<keyword evidence="1" id="KW-1133">Transmembrane helix</keyword>
<dbReference type="GeneID" id="16796800"/>
<feature type="transmembrane region" description="Helical" evidence="1">
    <location>
        <begin position="12"/>
        <end position="30"/>
    </location>
</feature>
<keyword evidence="1" id="KW-0472">Membrane</keyword>
<keyword evidence="1" id="KW-0812">Transmembrane</keyword>
<keyword evidence="3" id="KW-1185">Reference proteome</keyword>
<dbReference type="RefSeq" id="YP_008241465.1">
    <property type="nucleotide sequence ID" value="NC_021796.1"/>
</dbReference>
<proteinExistence type="predicted"/>